<keyword evidence="7" id="KW-0804">Transcription</keyword>
<evidence type="ECO:0000313" key="12">
    <source>
        <dbReference type="Proteomes" id="UP001589818"/>
    </source>
</evidence>
<dbReference type="Pfam" id="PF17853">
    <property type="entry name" value="GGDEF_2"/>
    <property type="match status" value="1"/>
</dbReference>
<dbReference type="EMBL" id="JBHLVF010000047">
    <property type="protein sequence ID" value="MFC0396280.1"/>
    <property type="molecule type" value="Genomic_DNA"/>
</dbReference>
<sequence>MYNVFIVDDEPFIIEGLYDILDWSEIGLTITGHAENGRAALEAMKGVPVDILITDISMPVMNGLELIREARVMFPELKVIILSGYNDFKYVKEGITLGVENYLLKPIDIDELQETLKGTTRKLGTNRMQRALAEFDVRIIRDNVLFRWLTWQISPGVMLERAELLNIDLSRPYMMAVLVRTDAEAVDASEEFERFFSDTPGVIPLHNVDGELVLIFTMDEPDQEIPGIEERLLQARSVLQSPSVVRISLGSIEPLETAAISYTNAKRAQEYFFLYPERELIDYSQLPSGGGETVSRLPIDWPEYAKWIVAKDKEKLFTRIQEDYTHLRSLNVVSPKVVQGITLELLIRFKMELEEIRHVNQPDLFKAGFERVMNAETIDELADAVKEAADMTIDALVRDVKSPIIQQVLHHIHAHYAESLSLKALGQEYNIHPVYLGQLFHKETNETFTEYINKYRIEKAKELLKDSRLKVHEISRQVGYWEAGYFNKQFKKYVGISPTDYKGLL</sequence>
<evidence type="ECO:0000256" key="6">
    <source>
        <dbReference type="ARBA" id="ARBA00023125"/>
    </source>
</evidence>
<feature type="modified residue" description="4-aspartylphosphate" evidence="8">
    <location>
        <position position="55"/>
    </location>
</feature>
<dbReference type="PROSITE" id="PS50110">
    <property type="entry name" value="RESPONSE_REGULATORY"/>
    <property type="match status" value="1"/>
</dbReference>
<accession>A0ABV6JN84</accession>
<gene>
    <name evidence="11" type="ORF">ACFFJ8_33490</name>
</gene>
<dbReference type="Pfam" id="PF00072">
    <property type="entry name" value="Response_reg"/>
    <property type="match status" value="1"/>
</dbReference>
<evidence type="ECO:0000256" key="2">
    <source>
        <dbReference type="ARBA" id="ARBA00022490"/>
    </source>
</evidence>
<dbReference type="Gene3D" id="1.10.10.60">
    <property type="entry name" value="Homeodomain-like"/>
    <property type="match status" value="2"/>
</dbReference>
<dbReference type="Pfam" id="PF12833">
    <property type="entry name" value="HTH_18"/>
    <property type="match status" value="1"/>
</dbReference>
<comment type="subcellular location">
    <subcellularLocation>
        <location evidence="1">Cytoplasm</location>
    </subcellularLocation>
</comment>
<dbReference type="SMART" id="SM00342">
    <property type="entry name" value="HTH_ARAC"/>
    <property type="match status" value="1"/>
</dbReference>
<dbReference type="Proteomes" id="UP001589818">
    <property type="component" value="Unassembled WGS sequence"/>
</dbReference>
<evidence type="ECO:0000256" key="1">
    <source>
        <dbReference type="ARBA" id="ARBA00004496"/>
    </source>
</evidence>
<dbReference type="SUPFAM" id="SSF46689">
    <property type="entry name" value="Homeodomain-like"/>
    <property type="match status" value="2"/>
</dbReference>
<feature type="domain" description="HTH araC/xylS-type" evidence="9">
    <location>
        <begin position="406"/>
        <end position="504"/>
    </location>
</feature>
<dbReference type="InterPro" id="IPR020449">
    <property type="entry name" value="Tscrpt_reg_AraC-type_HTH"/>
</dbReference>
<dbReference type="InterPro" id="IPR018062">
    <property type="entry name" value="HTH_AraC-typ_CS"/>
</dbReference>
<dbReference type="PANTHER" id="PTHR42713">
    <property type="entry name" value="HISTIDINE KINASE-RELATED"/>
    <property type="match status" value="1"/>
</dbReference>
<dbReference type="CDD" id="cd17536">
    <property type="entry name" value="REC_YesN-like"/>
    <property type="match status" value="1"/>
</dbReference>
<evidence type="ECO:0000313" key="11">
    <source>
        <dbReference type="EMBL" id="MFC0396280.1"/>
    </source>
</evidence>
<comment type="caution">
    <text evidence="11">The sequence shown here is derived from an EMBL/GenBank/DDBJ whole genome shotgun (WGS) entry which is preliminary data.</text>
</comment>
<evidence type="ECO:0000256" key="4">
    <source>
        <dbReference type="ARBA" id="ARBA00023012"/>
    </source>
</evidence>
<keyword evidence="5" id="KW-0805">Transcription regulation</keyword>
<dbReference type="PROSITE" id="PS00041">
    <property type="entry name" value="HTH_ARAC_FAMILY_1"/>
    <property type="match status" value="1"/>
</dbReference>
<dbReference type="InterPro" id="IPR011006">
    <property type="entry name" value="CheY-like_superfamily"/>
</dbReference>
<dbReference type="InterPro" id="IPR009057">
    <property type="entry name" value="Homeodomain-like_sf"/>
</dbReference>
<evidence type="ECO:0000256" key="3">
    <source>
        <dbReference type="ARBA" id="ARBA00022553"/>
    </source>
</evidence>
<dbReference type="PROSITE" id="PS01124">
    <property type="entry name" value="HTH_ARAC_FAMILY_2"/>
    <property type="match status" value="1"/>
</dbReference>
<evidence type="ECO:0000256" key="5">
    <source>
        <dbReference type="ARBA" id="ARBA00023015"/>
    </source>
</evidence>
<keyword evidence="6" id="KW-0238">DNA-binding</keyword>
<name>A0ABV6JN84_9BACL</name>
<evidence type="ECO:0000256" key="8">
    <source>
        <dbReference type="PROSITE-ProRule" id="PRU00169"/>
    </source>
</evidence>
<feature type="domain" description="Response regulatory" evidence="10">
    <location>
        <begin position="3"/>
        <end position="120"/>
    </location>
</feature>
<proteinExistence type="predicted"/>
<dbReference type="PRINTS" id="PR00032">
    <property type="entry name" value="HTHARAC"/>
</dbReference>
<dbReference type="InterPro" id="IPR051552">
    <property type="entry name" value="HptR"/>
</dbReference>
<dbReference type="InterPro" id="IPR041522">
    <property type="entry name" value="CdaR_GGDEF"/>
</dbReference>
<keyword evidence="2" id="KW-0963">Cytoplasm</keyword>
<dbReference type="InterPro" id="IPR001789">
    <property type="entry name" value="Sig_transdc_resp-reg_receiver"/>
</dbReference>
<evidence type="ECO:0000259" key="10">
    <source>
        <dbReference type="PROSITE" id="PS50110"/>
    </source>
</evidence>
<protein>
    <submittedName>
        <fullName evidence="11">Response regulator</fullName>
    </submittedName>
</protein>
<reference evidence="11 12" key="1">
    <citation type="submission" date="2024-09" db="EMBL/GenBank/DDBJ databases">
        <authorList>
            <person name="Sun Q."/>
            <person name="Mori K."/>
        </authorList>
    </citation>
    <scope>NUCLEOTIDE SEQUENCE [LARGE SCALE GENOMIC DNA]</scope>
    <source>
        <strain evidence="11 12">CCM 4839</strain>
    </source>
</reference>
<dbReference type="RefSeq" id="WP_204816860.1">
    <property type="nucleotide sequence ID" value="NZ_JANHOF010000002.1"/>
</dbReference>
<keyword evidence="12" id="KW-1185">Reference proteome</keyword>
<dbReference type="InterPro" id="IPR018060">
    <property type="entry name" value="HTH_AraC"/>
</dbReference>
<dbReference type="Gene3D" id="3.40.50.2300">
    <property type="match status" value="1"/>
</dbReference>
<evidence type="ECO:0000256" key="7">
    <source>
        <dbReference type="ARBA" id="ARBA00023163"/>
    </source>
</evidence>
<organism evidence="11 12">
    <name type="scientific">Paenibacillus mendelii</name>
    <dbReference type="NCBI Taxonomy" id="206163"/>
    <lineage>
        <taxon>Bacteria</taxon>
        <taxon>Bacillati</taxon>
        <taxon>Bacillota</taxon>
        <taxon>Bacilli</taxon>
        <taxon>Bacillales</taxon>
        <taxon>Paenibacillaceae</taxon>
        <taxon>Paenibacillus</taxon>
    </lineage>
</organism>
<dbReference type="SUPFAM" id="SSF52172">
    <property type="entry name" value="CheY-like"/>
    <property type="match status" value="1"/>
</dbReference>
<evidence type="ECO:0000259" key="9">
    <source>
        <dbReference type="PROSITE" id="PS01124"/>
    </source>
</evidence>
<dbReference type="PANTHER" id="PTHR42713:SF3">
    <property type="entry name" value="TRANSCRIPTIONAL REGULATORY PROTEIN HPTR"/>
    <property type="match status" value="1"/>
</dbReference>
<keyword evidence="3 8" id="KW-0597">Phosphoprotein</keyword>
<keyword evidence="4" id="KW-0902">Two-component regulatory system</keyword>
<dbReference type="SMART" id="SM00448">
    <property type="entry name" value="REC"/>
    <property type="match status" value="1"/>
</dbReference>